<protein>
    <submittedName>
        <fullName evidence="1">Uncharacterized protein</fullName>
    </submittedName>
</protein>
<dbReference type="EMBL" id="BAUW01000052">
    <property type="protein sequence ID" value="GAE46743.1"/>
    <property type="molecule type" value="Genomic_DNA"/>
</dbReference>
<comment type="caution">
    <text evidence="1">The sequence shown here is derived from an EMBL/GenBank/DDBJ whole genome shotgun (WGS) entry which is preliminary data.</text>
</comment>
<evidence type="ECO:0000313" key="2">
    <source>
        <dbReference type="Proteomes" id="UP000018949"/>
    </source>
</evidence>
<keyword evidence="2" id="KW-1185">Reference proteome</keyword>
<dbReference type="AlphaFoldDB" id="W4RS91"/>
<evidence type="ECO:0000313" key="1">
    <source>
        <dbReference type="EMBL" id="GAE46743.1"/>
    </source>
</evidence>
<gene>
    <name evidence="1" type="ORF">JCM21738_3664</name>
</gene>
<reference evidence="1 2" key="1">
    <citation type="submission" date="2013-12" db="EMBL/GenBank/DDBJ databases">
        <title>NBRP : Genome information of microbial organism related human and environment.</title>
        <authorList>
            <person name="Hattori M."/>
            <person name="Oshima K."/>
            <person name="Inaba H."/>
            <person name="Suda W."/>
            <person name="Sakamoto M."/>
            <person name="Iino T."/>
            <person name="Kitahara M."/>
            <person name="Oshida Y."/>
            <person name="Iida T."/>
            <person name="Kudo T."/>
            <person name="Itoh T."/>
            <person name="Ahmed I."/>
            <person name="Ohkuma M."/>
        </authorList>
    </citation>
    <scope>NUCLEOTIDE SEQUENCE [LARGE SCALE GENOMIC DNA]</scope>
    <source>
        <strain evidence="1 2">JCM 21738</strain>
    </source>
</reference>
<proteinExistence type="predicted"/>
<dbReference type="Proteomes" id="UP000018949">
    <property type="component" value="Unassembled WGS sequence"/>
</dbReference>
<sequence>MNGPVKLGFDFLSRRFAFRGAGGELLAAVGACGVSPVQLIPQESSRLPLQSTVLKNNNNLML</sequence>
<organism evidence="1 2">
    <name type="scientific">Mesobacillus boroniphilus JCM 21738</name>
    <dbReference type="NCBI Taxonomy" id="1294265"/>
    <lineage>
        <taxon>Bacteria</taxon>
        <taxon>Bacillati</taxon>
        <taxon>Bacillota</taxon>
        <taxon>Bacilli</taxon>
        <taxon>Bacillales</taxon>
        <taxon>Bacillaceae</taxon>
        <taxon>Mesobacillus</taxon>
    </lineage>
</organism>
<name>W4RS91_9BACI</name>
<accession>W4RS91</accession>